<evidence type="ECO:0000256" key="9">
    <source>
        <dbReference type="ARBA" id="ARBA00023170"/>
    </source>
</evidence>
<dbReference type="Pfam" id="PF00593">
    <property type="entry name" value="TonB_dep_Rec_b-barrel"/>
    <property type="match status" value="1"/>
</dbReference>
<keyword evidence="8 11" id="KW-0472">Membrane</keyword>
<dbReference type="GO" id="GO:0044718">
    <property type="term" value="P:siderophore transmembrane transport"/>
    <property type="evidence" value="ECO:0007669"/>
    <property type="project" value="TreeGrafter"/>
</dbReference>
<dbReference type="CDD" id="cd01347">
    <property type="entry name" value="ligand_gated_channel"/>
    <property type="match status" value="1"/>
</dbReference>
<dbReference type="InterPro" id="IPR012910">
    <property type="entry name" value="Plug_dom"/>
</dbReference>
<evidence type="ECO:0000256" key="13">
    <source>
        <dbReference type="SAM" id="SignalP"/>
    </source>
</evidence>
<comment type="caution">
    <text evidence="16">The sequence shown here is derived from an EMBL/GenBank/DDBJ whole genome shotgun (WGS) entry which is preliminary data.</text>
</comment>
<dbReference type="EMBL" id="JAPKMY010000001">
    <property type="protein sequence ID" value="MCX5466395.1"/>
    <property type="molecule type" value="Genomic_DNA"/>
</dbReference>
<sequence length="756" mass="83549">MKVHPFELYQTTQSNRLGLKLRYLSLCLFTLMAAGTSSGGHAEENRSEKTKSDSQYNSLATITVYAQYEDDAPVSRTSISRDNIDKTGVTDMASIVKYLPLVSAPFSVGGGGTFFDGTGTSSYNIRGIDANRIGLDVDGVDLADATVSSYVPPKSMSRRGAGRDYIEPEMFSTVDIVSGTTDVSTDGIGGRVSFKNKSPEDYLVDGKTVAGTVKAGYSSADQAWLSSVTGAVGHDDVQGLVAYAHRKGNETKPNSKTPAFPSDWTSDAALTRLLWNLSDQHQLNFTADYYQKKTDTKDIAANLFSNFKSDAKQHQAIDRTQFSIQHIYKPNDFVMFDQLNSKIWYQQSNNDTATTFMNSATVARDFSTTYKEKNTGLKVEARKEFKNQKLKYGIAADQKEYASTKVDLRNGQTISTIYQGGYLLNSELKRYSAYASDEFNFDVLGRDLILTPAVRVERQEFRPEITSYSDVQAKDYNYVSPSFSASYQFTPNNYSYLKYSRGNRIPSPTEIGGVYQTTHGNPSYIVIGNSNLKKESSDAFELGLRNTSIDGIKFDLTGFYTKYKDFIDYYNYGTTPQYPYGYYRAENLADAQIWGAELSTRIDLGQFISSSDGYSLAVVAGKSKGSAKNKNGGKSGVNSVQPEKGSLTFAYDDPNKVFGLGMTATAVGGRIATQDVTSYQDNIKYQNVAGYTVFDLSAYWNVNTFTKLNVAFNNIFDKTYWDYAAVGTITGANQTSIIDRAAEPGRNIVASIEFKY</sequence>
<evidence type="ECO:0000256" key="6">
    <source>
        <dbReference type="ARBA" id="ARBA00022729"/>
    </source>
</evidence>
<protein>
    <submittedName>
        <fullName evidence="16">TonB-dependent receptor</fullName>
    </submittedName>
</protein>
<evidence type="ECO:0000256" key="5">
    <source>
        <dbReference type="ARBA" id="ARBA00022692"/>
    </source>
</evidence>
<dbReference type="AlphaFoldDB" id="A0A9X3DQ04"/>
<dbReference type="RefSeq" id="WP_266128933.1">
    <property type="nucleotide sequence ID" value="NZ_JAPKMY010000001.1"/>
</dbReference>
<feature type="chain" id="PRO_5040857824" evidence="13">
    <location>
        <begin position="43"/>
        <end position="756"/>
    </location>
</feature>
<comment type="subcellular location">
    <subcellularLocation>
        <location evidence="1 11">Cell outer membrane</location>
        <topology evidence="1 11">Multi-pass membrane protein</topology>
    </subcellularLocation>
</comment>
<evidence type="ECO:0000256" key="8">
    <source>
        <dbReference type="ARBA" id="ARBA00023136"/>
    </source>
</evidence>
<evidence type="ECO:0000256" key="7">
    <source>
        <dbReference type="ARBA" id="ARBA00023077"/>
    </source>
</evidence>
<evidence type="ECO:0000256" key="11">
    <source>
        <dbReference type="PROSITE-ProRule" id="PRU01360"/>
    </source>
</evidence>
<keyword evidence="5 11" id="KW-0812">Transmembrane</keyword>
<dbReference type="PANTHER" id="PTHR30069">
    <property type="entry name" value="TONB-DEPENDENT OUTER MEMBRANE RECEPTOR"/>
    <property type="match status" value="1"/>
</dbReference>
<evidence type="ECO:0000313" key="17">
    <source>
        <dbReference type="Proteomes" id="UP001146019"/>
    </source>
</evidence>
<accession>A0A9X3DQ04</accession>
<evidence type="ECO:0000256" key="10">
    <source>
        <dbReference type="ARBA" id="ARBA00023237"/>
    </source>
</evidence>
<keyword evidence="3 11" id="KW-0813">Transport</keyword>
<name>A0A9X3DQ04_9GAMM</name>
<organism evidence="16 17">
    <name type="scientific">Acinetobacter nematophilus</name>
    <dbReference type="NCBI Taxonomy" id="2994642"/>
    <lineage>
        <taxon>Bacteria</taxon>
        <taxon>Pseudomonadati</taxon>
        <taxon>Pseudomonadota</taxon>
        <taxon>Gammaproteobacteria</taxon>
        <taxon>Moraxellales</taxon>
        <taxon>Moraxellaceae</taxon>
        <taxon>Acinetobacter</taxon>
    </lineage>
</organism>
<evidence type="ECO:0000256" key="1">
    <source>
        <dbReference type="ARBA" id="ARBA00004571"/>
    </source>
</evidence>
<evidence type="ECO:0000256" key="3">
    <source>
        <dbReference type="ARBA" id="ARBA00022448"/>
    </source>
</evidence>
<reference evidence="16" key="1">
    <citation type="submission" date="2022-11" db="EMBL/GenBank/DDBJ databases">
        <title>Biodiversity and phylogenetic relationships of bacteria.</title>
        <authorList>
            <person name="Machado R.A.R."/>
            <person name="Bhat A."/>
            <person name="Loulou A."/>
            <person name="Kallel S."/>
        </authorList>
    </citation>
    <scope>NUCLEOTIDE SEQUENCE</scope>
    <source>
        <strain evidence="16">A-IN1</strain>
    </source>
</reference>
<proteinExistence type="inferred from homology"/>
<keyword evidence="10 11" id="KW-0998">Cell outer membrane</keyword>
<evidence type="ECO:0000313" key="16">
    <source>
        <dbReference type="EMBL" id="MCX5466395.1"/>
    </source>
</evidence>
<keyword evidence="7 12" id="KW-0798">TonB box</keyword>
<evidence type="ECO:0000256" key="12">
    <source>
        <dbReference type="RuleBase" id="RU003357"/>
    </source>
</evidence>
<dbReference type="Proteomes" id="UP001146019">
    <property type="component" value="Unassembled WGS sequence"/>
</dbReference>
<dbReference type="InterPro" id="IPR039426">
    <property type="entry name" value="TonB-dep_rcpt-like"/>
</dbReference>
<evidence type="ECO:0000256" key="4">
    <source>
        <dbReference type="ARBA" id="ARBA00022452"/>
    </source>
</evidence>
<evidence type="ECO:0000256" key="2">
    <source>
        <dbReference type="ARBA" id="ARBA00008143"/>
    </source>
</evidence>
<dbReference type="Gene3D" id="2.170.130.10">
    <property type="entry name" value="TonB-dependent receptor, plug domain"/>
    <property type="match status" value="1"/>
</dbReference>
<dbReference type="InterPro" id="IPR036942">
    <property type="entry name" value="Beta-barrel_TonB_sf"/>
</dbReference>
<gene>
    <name evidence="16" type="ORF">OSH00_01355</name>
</gene>
<keyword evidence="6 13" id="KW-0732">Signal</keyword>
<dbReference type="GO" id="GO:0009279">
    <property type="term" value="C:cell outer membrane"/>
    <property type="evidence" value="ECO:0007669"/>
    <property type="project" value="UniProtKB-SubCell"/>
</dbReference>
<dbReference type="Gene3D" id="2.40.170.20">
    <property type="entry name" value="TonB-dependent receptor, beta-barrel domain"/>
    <property type="match status" value="1"/>
</dbReference>
<dbReference type="InterPro" id="IPR037066">
    <property type="entry name" value="Plug_dom_sf"/>
</dbReference>
<evidence type="ECO:0000259" key="14">
    <source>
        <dbReference type="Pfam" id="PF00593"/>
    </source>
</evidence>
<keyword evidence="17" id="KW-1185">Reference proteome</keyword>
<dbReference type="GO" id="GO:0015344">
    <property type="term" value="F:siderophore uptake transmembrane transporter activity"/>
    <property type="evidence" value="ECO:0007669"/>
    <property type="project" value="TreeGrafter"/>
</dbReference>
<feature type="domain" description="TonB-dependent receptor-like beta-barrel" evidence="14">
    <location>
        <begin position="277"/>
        <end position="715"/>
    </location>
</feature>
<dbReference type="SUPFAM" id="SSF56935">
    <property type="entry name" value="Porins"/>
    <property type="match status" value="1"/>
</dbReference>
<feature type="domain" description="TonB-dependent receptor plug" evidence="15">
    <location>
        <begin position="71"/>
        <end position="185"/>
    </location>
</feature>
<dbReference type="InterPro" id="IPR000531">
    <property type="entry name" value="Beta-barrel_TonB"/>
</dbReference>
<keyword evidence="9 16" id="KW-0675">Receptor</keyword>
<evidence type="ECO:0000259" key="15">
    <source>
        <dbReference type="Pfam" id="PF07715"/>
    </source>
</evidence>
<dbReference type="PROSITE" id="PS52016">
    <property type="entry name" value="TONB_DEPENDENT_REC_3"/>
    <property type="match status" value="1"/>
</dbReference>
<comment type="similarity">
    <text evidence="2">Belongs to the TonB-dependent receptor family. Hemoglobin/haptoglobin binding protein subfamily.</text>
</comment>
<dbReference type="PANTHER" id="PTHR30069:SF29">
    <property type="entry name" value="HEMOGLOBIN AND HEMOGLOBIN-HAPTOGLOBIN-BINDING PROTEIN 1-RELATED"/>
    <property type="match status" value="1"/>
</dbReference>
<dbReference type="Pfam" id="PF07715">
    <property type="entry name" value="Plug"/>
    <property type="match status" value="1"/>
</dbReference>
<feature type="signal peptide" evidence="13">
    <location>
        <begin position="1"/>
        <end position="42"/>
    </location>
</feature>
<keyword evidence="4 11" id="KW-1134">Transmembrane beta strand</keyword>